<comment type="caution">
    <text evidence="2">The sequence shown here is derived from an EMBL/GenBank/DDBJ whole genome shotgun (WGS) entry which is preliminary data.</text>
</comment>
<proteinExistence type="predicted"/>
<reference evidence="2" key="1">
    <citation type="submission" date="2019-12" db="EMBL/GenBank/DDBJ databases">
        <title>Genome sequencing and annotation of Brassica cretica.</title>
        <authorList>
            <person name="Studholme D.J."/>
            <person name="Sarris P.F."/>
        </authorList>
    </citation>
    <scope>NUCLEOTIDE SEQUENCE</scope>
    <source>
        <strain evidence="2">PFS-102/07</strain>
        <tissue evidence="2">Leaf</tissue>
    </source>
</reference>
<dbReference type="AlphaFoldDB" id="A0A8S9IV92"/>
<evidence type="ECO:0000313" key="2">
    <source>
        <dbReference type="EMBL" id="KAF2573382.1"/>
    </source>
</evidence>
<gene>
    <name evidence="2" type="ORF">F2Q70_00004460</name>
</gene>
<feature type="region of interest" description="Disordered" evidence="1">
    <location>
        <begin position="45"/>
        <end position="109"/>
    </location>
</feature>
<feature type="compositionally biased region" description="Polar residues" evidence="1">
    <location>
        <begin position="65"/>
        <end position="80"/>
    </location>
</feature>
<accession>A0A8S9IV92</accession>
<organism evidence="2">
    <name type="scientific">Brassica cretica</name>
    <name type="common">Mustard</name>
    <dbReference type="NCBI Taxonomy" id="69181"/>
    <lineage>
        <taxon>Eukaryota</taxon>
        <taxon>Viridiplantae</taxon>
        <taxon>Streptophyta</taxon>
        <taxon>Embryophyta</taxon>
        <taxon>Tracheophyta</taxon>
        <taxon>Spermatophyta</taxon>
        <taxon>Magnoliopsida</taxon>
        <taxon>eudicotyledons</taxon>
        <taxon>Gunneridae</taxon>
        <taxon>Pentapetalae</taxon>
        <taxon>rosids</taxon>
        <taxon>malvids</taxon>
        <taxon>Brassicales</taxon>
        <taxon>Brassicaceae</taxon>
        <taxon>Brassiceae</taxon>
        <taxon>Brassica</taxon>
    </lineage>
</organism>
<name>A0A8S9IV92_BRACR</name>
<sequence length="109" mass="12044">MSSGNSYRSWMDKPHLDPNTRLLTQEYAEGVGEFMRLVQQQPEANTGCTEHTVQLGGWPSRIDHATNSVDGRAGSNTRPAQPSAELDRTRDQLGHPPSWNDRAVTVPSS</sequence>
<protein>
    <submittedName>
        <fullName evidence="2">Uncharacterized protein</fullName>
    </submittedName>
</protein>
<dbReference type="EMBL" id="QGKY02001015">
    <property type="protein sequence ID" value="KAF2573382.1"/>
    <property type="molecule type" value="Genomic_DNA"/>
</dbReference>
<evidence type="ECO:0000256" key="1">
    <source>
        <dbReference type="SAM" id="MobiDB-lite"/>
    </source>
</evidence>